<dbReference type="FunFam" id="3.30.160.60:FF:000032">
    <property type="entry name" value="Krueppel-like factor 4"/>
    <property type="match status" value="1"/>
</dbReference>
<dbReference type="GO" id="GO:0000981">
    <property type="term" value="F:DNA-binding transcription factor activity, RNA polymerase II-specific"/>
    <property type="evidence" value="ECO:0007669"/>
    <property type="project" value="TreeGrafter"/>
</dbReference>
<dbReference type="RefSeq" id="XP_043014754.1">
    <property type="nucleotide sequence ID" value="XM_043146054.1"/>
</dbReference>
<feature type="compositionally biased region" description="Polar residues" evidence="8">
    <location>
        <begin position="523"/>
        <end position="536"/>
    </location>
</feature>
<reference evidence="10" key="1">
    <citation type="journal article" date="2021" name="Genome Biol. Evol.">
        <title>The assembled and annotated genome of the fairy-ring fungus Marasmius oreades.</title>
        <authorList>
            <person name="Hiltunen M."/>
            <person name="Ament-Velasquez S.L."/>
            <person name="Johannesson H."/>
        </authorList>
    </citation>
    <scope>NUCLEOTIDE SEQUENCE</scope>
    <source>
        <strain evidence="10">03SP1</strain>
    </source>
</reference>
<dbReference type="GeneID" id="66069323"/>
<gene>
    <name evidence="10" type="ORF">E1B28_000247</name>
</gene>
<dbReference type="OrthoDB" id="8922241at2759"/>
<keyword evidence="5" id="KW-0805">Transcription regulation</keyword>
<evidence type="ECO:0000256" key="2">
    <source>
        <dbReference type="ARBA" id="ARBA00022737"/>
    </source>
</evidence>
<evidence type="ECO:0000256" key="1">
    <source>
        <dbReference type="ARBA" id="ARBA00022723"/>
    </source>
</evidence>
<evidence type="ECO:0000256" key="7">
    <source>
        <dbReference type="PROSITE-ProRule" id="PRU00042"/>
    </source>
</evidence>
<dbReference type="GO" id="GO:0008270">
    <property type="term" value="F:zinc ion binding"/>
    <property type="evidence" value="ECO:0007669"/>
    <property type="project" value="UniProtKB-KW"/>
</dbReference>
<dbReference type="AlphaFoldDB" id="A0A9P7V0Z9"/>
<organism evidence="10 11">
    <name type="scientific">Marasmius oreades</name>
    <name type="common">fairy-ring Marasmius</name>
    <dbReference type="NCBI Taxonomy" id="181124"/>
    <lineage>
        <taxon>Eukaryota</taxon>
        <taxon>Fungi</taxon>
        <taxon>Dikarya</taxon>
        <taxon>Basidiomycota</taxon>
        <taxon>Agaricomycotina</taxon>
        <taxon>Agaricomycetes</taxon>
        <taxon>Agaricomycetidae</taxon>
        <taxon>Agaricales</taxon>
        <taxon>Marasmiineae</taxon>
        <taxon>Marasmiaceae</taxon>
        <taxon>Marasmius</taxon>
    </lineage>
</organism>
<evidence type="ECO:0000256" key="6">
    <source>
        <dbReference type="ARBA" id="ARBA00023163"/>
    </source>
</evidence>
<feature type="domain" description="C2H2-type" evidence="9">
    <location>
        <begin position="345"/>
        <end position="372"/>
    </location>
</feature>
<dbReference type="Proteomes" id="UP001049176">
    <property type="component" value="Chromosome 1"/>
</dbReference>
<evidence type="ECO:0000256" key="8">
    <source>
        <dbReference type="SAM" id="MobiDB-lite"/>
    </source>
</evidence>
<dbReference type="PROSITE" id="PS50157">
    <property type="entry name" value="ZINC_FINGER_C2H2_2"/>
    <property type="match status" value="3"/>
</dbReference>
<keyword evidence="2" id="KW-0677">Repeat</keyword>
<dbReference type="GO" id="GO:0000978">
    <property type="term" value="F:RNA polymerase II cis-regulatory region sequence-specific DNA binding"/>
    <property type="evidence" value="ECO:0007669"/>
    <property type="project" value="TreeGrafter"/>
</dbReference>
<dbReference type="KEGG" id="more:E1B28_000247"/>
<evidence type="ECO:0000313" key="11">
    <source>
        <dbReference type="Proteomes" id="UP001049176"/>
    </source>
</evidence>
<keyword evidence="3 7" id="KW-0863">Zinc-finger</keyword>
<comment type="caution">
    <text evidence="10">The sequence shown here is derived from an EMBL/GenBank/DDBJ whole genome shotgun (WGS) entry which is preliminary data.</text>
</comment>
<feature type="region of interest" description="Disordered" evidence="8">
    <location>
        <begin position="507"/>
        <end position="543"/>
    </location>
</feature>
<sequence length="613" mass="64928">MEPALLQALQERKVIITNNAKSGDAEDANGISDSDSDDESSSTGSSEDDARRDGEDAEEMSRRLGEQLWEDITNAKALEAASGSAPPTSEEIAPATNPPLSVAPAAGSRSQKQESVIGTVRTILSLLEKDPVARSTLASTTASLPTSVSVLDALKGILAVGSVAKDVAGGLSQSLVALARSERLFGKLRQSNESSNLGKRKRNHEQDESTKTLEASPKKRALSSFDLYGTVSEAVRVVVATLQSSIGKGPDRSLISSLQLPLHQIFLFAVTSSARGGPENSMLQEISGLIQVLAILSGITIGQIPDKQDIGTAVYPCKVAGCKKTFTRLFSLRTHERVHSSDRPYVCDVCPASFVRSHDLKRHRRVHGGKVWKCVGCNKAFSRRDAIKRHKNVAETRGPRSEACAGAEPVQIDTDDPEEEKPERRCEQLTRTWADHGAGGGGEGEEGEIPPHIIQNTQATVLQLQYVLQTYVTNASGTSASFTSVPMPADPAVGQATLASVIARAQSHNQAAPSEVHDLARATPSSDGAPNTNTAATAEGDATTRPSLSLYGLSEEQAKMLEEAITNAALAAQAQAEAEAALEEEDSDDSDSGGDSEASEDENESKSMLPTSQ</sequence>
<dbReference type="InterPro" id="IPR036236">
    <property type="entry name" value="Znf_C2H2_sf"/>
</dbReference>
<feature type="domain" description="C2H2-type" evidence="9">
    <location>
        <begin position="315"/>
        <end position="344"/>
    </location>
</feature>
<feature type="region of interest" description="Disordered" evidence="8">
    <location>
        <begin position="572"/>
        <end position="613"/>
    </location>
</feature>
<proteinExistence type="predicted"/>
<dbReference type="Pfam" id="PF00096">
    <property type="entry name" value="zf-C2H2"/>
    <property type="match status" value="3"/>
</dbReference>
<evidence type="ECO:0000259" key="9">
    <source>
        <dbReference type="PROSITE" id="PS50157"/>
    </source>
</evidence>
<name>A0A9P7V0Z9_9AGAR</name>
<keyword evidence="11" id="KW-1185">Reference proteome</keyword>
<feature type="region of interest" description="Disordered" evidence="8">
    <location>
        <begin position="17"/>
        <end position="113"/>
    </location>
</feature>
<evidence type="ECO:0000313" key="10">
    <source>
        <dbReference type="EMBL" id="KAG7098284.1"/>
    </source>
</evidence>
<keyword evidence="1" id="KW-0479">Metal-binding</keyword>
<dbReference type="PROSITE" id="PS00028">
    <property type="entry name" value="ZINC_FINGER_C2H2_1"/>
    <property type="match status" value="2"/>
</dbReference>
<feature type="domain" description="C2H2-type" evidence="9">
    <location>
        <begin position="372"/>
        <end position="399"/>
    </location>
</feature>
<dbReference type="SUPFAM" id="SSF57667">
    <property type="entry name" value="beta-beta-alpha zinc fingers"/>
    <property type="match status" value="1"/>
</dbReference>
<evidence type="ECO:0000256" key="3">
    <source>
        <dbReference type="ARBA" id="ARBA00022771"/>
    </source>
</evidence>
<feature type="region of interest" description="Disordered" evidence="8">
    <location>
        <begin position="189"/>
        <end position="216"/>
    </location>
</feature>
<feature type="compositionally biased region" description="Basic and acidic residues" evidence="8">
    <location>
        <begin position="48"/>
        <end position="65"/>
    </location>
</feature>
<dbReference type="EMBL" id="CM032181">
    <property type="protein sequence ID" value="KAG7098284.1"/>
    <property type="molecule type" value="Genomic_DNA"/>
</dbReference>
<keyword evidence="6" id="KW-0804">Transcription</keyword>
<dbReference type="PANTHER" id="PTHR23235">
    <property type="entry name" value="KRUEPPEL-LIKE TRANSCRIPTION FACTOR"/>
    <property type="match status" value="1"/>
</dbReference>
<dbReference type="InterPro" id="IPR013087">
    <property type="entry name" value="Znf_C2H2_type"/>
</dbReference>
<feature type="compositionally biased region" description="Acidic residues" evidence="8">
    <location>
        <begin position="580"/>
        <end position="603"/>
    </location>
</feature>
<dbReference type="Gene3D" id="3.30.160.60">
    <property type="entry name" value="Classic Zinc Finger"/>
    <property type="match status" value="2"/>
</dbReference>
<evidence type="ECO:0000256" key="5">
    <source>
        <dbReference type="ARBA" id="ARBA00023015"/>
    </source>
</evidence>
<dbReference type="SMART" id="SM00355">
    <property type="entry name" value="ZnF_C2H2"/>
    <property type="match status" value="3"/>
</dbReference>
<accession>A0A9P7V0Z9</accession>
<dbReference type="PANTHER" id="PTHR23235:SF120">
    <property type="entry name" value="KRUPPEL-LIKE FACTOR 15"/>
    <property type="match status" value="1"/>
</dbReference>
<keyword evidence="4" id="KW-0862">Zinc</keyword>
<feature type="region of interest" description="Disordered" evidence="8">
    <location>
        <begin position="393"/>
        <end position="424"/>
    </location>
</feature>
<protein>
    <recommendedName>
        <fullName evidence="9">C2H2-type domain-containing protein</fullName>
    </recommendedName>
</protein>
<evidence type="ECO:0000256" key="4">
    <source>
        <dbReference type="ARBA" id="ARBA00022833"/>
    </source>
</evidence>